<evidence type="ECO:0000313" key="4">
    <source>
        <dbReference type="Proteomes" id="UP000321039"/>
    </source>
</evidence>
<dbReference type="PANTHER" id="PTHR40469">
    <property type="entry name" value="SECRETED GLYCOSYL HYDROLASE"/>
    <property type="match status" value="1"/>
</dbReference>
<reference evidence="3 4" key="1">
    <citation type="submission" date="2019-08" db="EMBL/GenBank/DDBJ databases">
        <title>Parahaliea maris sp. nov., isolated from the surface seawater.</title>
        <authorList>
            <person name="Liu Y."/>
        </authorList>
    </citation>
    <scope>NUCLEOTIDE SEQUENCE [LARGE SCALE GENOMIC DNA]</scope>
    <source>
        <strain evidence="3 4">HSLHS9</strain>
    </source>
</reference>
<dbReference type="Proteomes" id="UP000321039">
    <property type="component" value="Unassembled WGS sequence"/>
</dbReference>
<dbReference type="Gene3D" id="3.40.50.880">
    <property type="match status" value="1"/>
</dbReference>
<dbReference type="InterPro" id="IPR029010">
    <property type="entry name" value="ThuA-like"/>
</dbReference>
<feature type="chain" id="PRO_5022666928" evidence="1">
    <location>
        <begin position="23"/>
        <end position="376"/>
    </location>
</feature>
<dbReference type="AlphaFoldDB" id="A0A5C8ZTX7"/>
<comment type="caution">
    <text evidence="3">The sequence shown here is derived from an EMBL/GenBank/DDBJ whole genome shotgun (WGS) entry which is preliminary data.</text>
</comment>
<evidence type="ECO:0000256" key="1">
    <source>
        <dbReference type="SAM" id="SignalP"/>
    </source>
</evidence>
<dbReference type="InterPro" id="IPR029062">
    <property type="entry name" value="Class_I_gatase-like"/>
</dbReference>
<evidence type="ECO:0000259" key="2">
    <source>
        <dbReference type="Pfam" id="PF06283"/>
    </source>
</evidence>
<dbReference type="RefSeq" id="WP_148069192.1">
    <property type="nucleotide sequence ID" value="NZ_VRZA01000005.1"/>
</dbReference>
<keyword evidence="1" id="KW-0732">Signal</keyword>
<evidence type="ECO:0000313" key="3">
    <source>
        <dbReference type="EMBL" id="TXS91953.1"/>
    </source>
</evidence>
<name>A0A5C8ZTX7_9GAMM</name>
<organism evidence="3 4">
    <name type="scientific">Parahaliea maris</name>
    <dbReference type="NCBI Taxonomy" id="2716870"/>
    <lineage>
        <taxon>Bacteria</taxon>
        <taxon>Pseudomonadati</taxon>
        <taxon>Pseudomonadota</taxon>
        <taxon>Gammaproteobacteria</taxon>
        <taxon>Cellvibrionales</taxon>
        <taxon>Halieaceae</taxon>
        <taxon>Parahaliea</taxon>
    </lineage>
</organism>
<dbReference type="PANTHER" id="PTHR40469:SF2">
    <property type="entry name" value="GALACTOSE-BINDING DOMAIN-LIKE SUPERFAMILY PROTEIN"/>
    <property type="match status" value="1"/>
</dbReference>
<feature type="domain" description="ThuA-like" evidence="2">
    <location>
        <begin position="140"/>
        <end position="364"/>
    </location>
</feature>
<dbReference type="Pfam" id="PF06283">
    <property type="entry name" value="ThuA"/>
    <property type="match status" value="1"/>
</dbReference>
<feature type="signal peptide" evidence="1">
    <location>
        <begin position="1"/>
        <end position="22"/>
    </location>
</feature>
<dbReference type="EMBL" id="VRZA01000005">
    <property type="protein sequence ID" value="TXS91953.1"/>
    <property type="molecule type" value="Genomic_DNA"/>
</dbReference>
<proteinExistence type="predicted"/>
<sequence length="376" mass="40824">MKSIHLQMLGKLLVCWCALVSAAVQSEIIDCPLREAPYSVDSPLLDVLLSEAAVEAVKSELPGFPDDLPPFLVGTAIPSFAAIISLRSNARALGFDASSLARMDKLLRTVPVTRDDQRARCARYDNDVPELGVLTASPAVLVFEKITGFDHGDSVVAARTAIERIAAQQGWSVYTTDRGGVFTAQALANFDAVVWNNVSGDALTVRQRAAFRDYIESGGSFVGLHATGGDSIYPWQWFASTLLGARFIGHPGNPQFQKATLLTEANAAGIGQGLAPGWAMEEEWYSFAETPRKDSVSVLLRVDESTYSPVSWDGTDISMGSDHPLAWMRRVGRGKAIYSAVGHRRESYEHAAYEEFLSQALSWAMAPNDTKHGNGR</sequence>
<gene>
    <name evidence="3" type="ORF">FV139_14605</name>
</gene>
<keyword evidence="4" id="KW-1185">Reference proteome</keyword>
<accession>A0A5C8ZTX7</accession>
<dbReference type="SUPFAM" id="SSF52317">
    <property type="entry name" value="Class I glutamine amidotransferase-like"/>
    <property type="match status" value="1"/>
</dbReference>
<protein>
    <submittedName>
        <fullName evidence="3">ThuA domain-containing protein</fullName>
    </submittedName>
</protein>